<accession>A0A2T6IN54</accession>
<reference evidence="3 4" key="1">
    <citation type="journal article" date="2016" name="Nat. Commun.">
        <title>Local admixture of amplified and diversified secreted pathogenesis determinants shapes mosaic Toxoplasma gondii genomes.</title>
        <authorList>
            <person name="Lorenzi H."/>
            <person name="Khan A."/>
            <person name="Behnke M.S."/>
            <person name="Namasivayam S."/>
            <person name="Swapna L.S."/>
            <person name="Hadjithomas M."/>
            <person name="Karamycheva S."/>
            <person name="Pinney D."/>
            <person name="Brunk B.P."/>
            <person name="Ajioka J.W."/>
            <person name="Ajzenberg D."/>
            <person name="Boothroyd J.C."/>
            <person name="Boyle J.P."/>
            <person name="Darde M.L."/>
            <person name="Diaz-Miranda M.A."/>
            <person name="Dubey J.P."/>
            <person name="Fritz H.M."/>
            <person name="Gennari S.M."/>
            <person name="Gregory B.D."/>
            <person name="Kim K."/>
            <person name="Saeij J.P."/>
            <person name="Su C."/>
            <person name="White M.W."/>
            <person name="Zhu X.Q."/>
            <person name="Howe D.K."/>
            <person name="Rosenthal B.M."/>
            <person name="Grigg M.E."/>
            <person name="Parkinson J."/>
            <person name="Liu L."/>
            <person name="Kissinger J.C."/>
            <person name="Roos D.S."/>
            <person name="Sibley L.D."/>
        </authorList>
    </citation>
    <scope>NUCLEOTIDE SEQUENCE [LARGE SCALE GENOMIC DNA]</scope>
    <source>
        <strain evidence="3 4">TgCATBr9</strain>
    </source>
</reference>
<dbReference type="VEuPathDB" id="ToxoDB:TGBR9_295040C"/>
<feature type="domain" description="Importin subunit beta-1/Transportin-1-like TPR repeats" evidence="2">
    <location>
        <begin position="248"/>
        <end position="440"/>
    </location>
</feature>
<evidence type="ECO:0000313" key="4">
    <source>
        <dbReference type="Proteomes" id="UP000244488"/>
    </source>
</evidence>
<evidence type="ECO:0000256" key="1">
    <source>
        <dbReference type="ARBA" id="ARBA00022737"/>
    </source>
</evidence>
<dbReference type="SUPFAM" id="SSF48371">
    <property type="entry name" value="ARM repeat"/>
    <property type="match status" value="1"/>
</dbReference>
<dbReference type="Proteomes" id="UP000244488">
    <property type="component" value="Unassembled WGS sequence"/>
</dbReference>
<dbReference type="InterPro" id="IPR011989">
    <property type="entry name" value="ARM-like"/>
</dbReference>
<dbReference type="AlphaFoldDB" id="A0A2T6IN54"/>
<evidence type="ECO:0000313" key="3">
    <source>
        <dbReference type="EMBL" id="PUA86773.1"/>
    </source>
</evidence>
<organism evidence="3 4">
    <name type="scientific">Toxoplasma gondii TgCATBr9</name>
    <dbReference type="NCBI Taxonomy" id="943120"/>
    <lineage>
        <taxon>Eukaryota</taxon>
        <taxon>Sar</taxon>
        <taxon>Alveolata</taxon>
        <taxon>Apicomplexa</taxon>
        <taxon>Conoidasida</taxon>
        <taxon>Coccidia</taxon>
        <taxon>Eucoccidiorida</taxon>
        <taxon>Eimeriorina</taxon>
        <taxon>Sarcocystidae</taxon>
        <taxon>Toxoplasma</taxon>
    </lineage>
</organism>
<evidence type="ECO:0000259" key="2">
    <source>
        <dbReference type="Pfam" id="PF25574"/>
    </source>
</evidence>
<sequence>MLVCWERQFLTPDTSDVQRDFSKPLHACIDTEREVSTYLSPLFVRLHLSTFGLLTSFKRPVFTFFRNFLKCLRVCEYRLYVCVHPVWGECLGKGACACMGLKRRAHADSRKPLLRPVVESPLSTAVSSRFAGLLCGVIQILCLRLGDQVQPVASQIWACLARIFRGSPPANAPPGTAGQLSCSASESITNDALLATSALVNASGPSTAAFAEDIVCIIASGLENSTGSAAGSSGGGAGAAAATSGSSTTDELQTVRICVELVGDVSRALGPAFAPYSSPLLARMYQMLQDPNVERALKPCVMVAVGDAAMTMGGEAFAPYLDSFMAILHQAGNTTYDVGPSNWQVNEEWLWYIHDLREGVLQAYMSIVYSFKEKCMQEQLKLYVNAMLDVVKAVAATSPKMRGVDENVKQAIELVGDLISTYGGDLTLHLQRAPFMEQLLQLAQVLGTVKDAGGEACLQKAQWLRQLMARYS</sequence>
<comment type="caution">
    <text evidence="3">The sequence shown here is derived from an EMBL/GenBank/DDBJ whole genome shotgun (WGS) entry which is preliminary data.</text>
</comment>
<dbReference type="Gene3D" id="1.25.10.10">
    <property type="entry name" value="Leucine-rich Repeat Variant"/>
    <property type="match status" value="1"/>
</dbReference>
<dbReference type="InterPro" id="IPR058584">
    <property type="entry name" value="IMB1_TNPO1-like_TPR"/>
</dbReference>
<name>A0A2T6IN54_TOXGO</name>
<dbReference type="Pfam" id="PF25574">
    <property type="entry name" value="TPR_IMB1"/>
    <property type="match status" value="1"/>
</dbReference>
<gene>
    <name evidence="3" type="ORF">TGBR9_295040C</name>
</gene>
<dbReference type="EMBL" id="AFHV02002289">
    <property type="protein sequence ID" value="PUA86773.1"/>
    <property type="molecule type" value="Genomic_DNA"/>
</dbReference>
<dbReference type="InterPro" id="IPR016024">
    <property type="entry name" value="ARM-type_fold"/>
</dbReference>
<protein>
    <submittedName>
        <fullName evidence="3">HEAT repeat-containing protein</fullName>
    </submittedName>
</protein>
<keyword evidence="1" id="KW-0677">Repeat</keyword>
<proteinExistence type="predicted"/>